<organism evidence="4 5">
    <name type="scientific">Bacteroides eggerthii</name>
    <dbReference type="NCBI Taxonomy" id="28111"/>
    <lineage>
        <taxon>Bacteria</taxon>
        <taxon>Pseudomonadati</taxon>
        <taxon>Bacteroidota</taxon>
        <taxon>Bacteroidia</taxon>
        <taxon>Bacteroidales</taxon>
        <taxon>Bacteroidaceae</taxon>
        <taxon>Bacteroides</taxon>
    </lineage>
</organism>
<dbReference type="PANTHER" id="PTHR22901:SF0">
    <property type="entry name" value="SIALATE O-ACETYLESTERASE"/>
    <property type="match status" value="1"/>
</dbReference>
<dbReference type="Gene3D" id="2.60.40.10">
    <property type="entry name" value="Immunoglobulins"/>
    <property type="match status" value="1"/>
</dbReference>
<dbReference type="GO" id="GO:0005975">
    <property type="term" value="P:carbohydrate metabolic process"/>
    <property type="evidence" value="ECO:0007669"/>
    <property type="project" value="TreeGrafter"/>
</dbReference>
<dbReference type="AlphaFoldDB" id="A0A380ZBD4"/>
<evidence type="ECO:0000259" key="3">
    <source>
        <dbReference type="Pfam" id="PF03629"/>
    </source>
</evidence>
<gene>
    <name evidence="4" type="ORF">NCTC11155_03059</name>
</gene>
<feature type="chain" id="PRO_5016806075" evidence="2">
    <location>
        <begin position="21"/>
        <end position="472"/>
    </location>
</feature>
<dbReference type="GO" id="GO:0001681">
    <property type="term" value="F:sialate O-acetylesterase activity"/>
    <property type="evidence" value="ECO:0007669"/>
    <property type="project" value="InterPro"/>
</dbReference>
<dbReference type="InterPro" id="IPR013783">
    <property type="entry name" value="Ig-like_fold"/>
</dbReference>
<dbReference type="InterPro" id="IPR005181">
    <property type="entry name" value="SASA"/>
</dbReference>
<sequence length="472" mass="53250">MNKKCIMIACAFFVAVALQAKVSLPAFFSDGMVMQQQSQASLWGKASKGKIVEVTTGWDGQTYTTRADEQGKWKLTVQTPAAGGPYDITFDDGERTWIKDILMGELWICSGQSNMEMPMKGFKNQPVEDANMDVLRSRNSQIRLFTVKRNSQFAPVDDVTGCWNHAEPKTVREFSATAYYFGRLLQEQLQVPIGLIVAAWGGSACEAWMRPEWLKAFPAAKIPQSPEDIKSKNRTPTVLFNGMLHPLIGLAMKGVIWYQGEDNWNRASTYADMFTTMIKGWRAEWKQGDFPFYYCQIAPYDYAIITAPGEPVINSAYLREQQLKAETMVPNVGMAVLMDAGMEKGIHPARKRVVGERLARLALVNDYGVEGVMAQSACYKKMEVKNDTVTVFFDRADMWINCKEKFASDLFEVAGEDRVFHPAKAWIERSKIKVKSEAVKSPVAVRYAFKNYAKGDLYCEDLPVSSFRSDNW</sequence>
<dbReference type="Pfam" id="PF03629">
    <property type="entry name" value="SASA"/>
    <property type="match status" value="1"/>
</dbReference>
<dbReference type="InterPro" id="IPR036514">
    <property type="entry name" value="SGNH_hydro_sf"/>
</dbReference>
<dbReference type="STRING" id="483216.BACEGG_00642"/>
<dbReference type="SUPFAM" id="SSF52266">
    <property type="entry name" value="SGNH hydrolase"/>
    <property type="match status" value="1"/>
</dbReference>
<evidence type="ECO:0000256" key="1">
    <source>
        <dbReference type="ARBA" id="ARBA00022801"/>
    </source>
</evidence>
<dbReference type="Gene3D" id="3.40.50.1110">
    <property type="entry name" value="SGNH hydrolase"/>
    <property type="match status" value="1"/>
</dbReference>
<dbReference type="RefSeq" id="WP_004288923.1">
    <property type="nucleotide sequence ID" value="NZ_CABKNQ010000019.1"/>
</dbReference>
<keyword evidence="1" id="KW-0378">Hydrolase</keyword>
<dbReference type="GeneID" id="93069797"/>
<protein>
    <submittedName>
        <fullName evidence="4">Sialic acid-specific acetylesterase II</fullName>
    </submittedName>
</protein>
<feature type="domain" description="Sialate O-acetylesterase" evidence="3">
    <location>
        <begin position="105"/>
        <end position="339"/>
    </location>
</feature>
<dbReference type="Proteomes" id="UP000254424">
    <property type="component" value="Unassembled WGS sequence"/>
</dbReference>
<feature type="signal peptide" evidence="2">
    <location>
        <begin position="1"/>
        <end position="20"/>
    </location>
</feature>
<reference evidence="4 5" key="1">
    <citation type="submission" date="2018-06" db="EMBL/GenBank/DDBJ databases">
        <authorList>
            <consortium name="Pathogen Informatics"/>
            <person name="Doyle S."/>
        </authorList>
    </citation>
    <scope>NUCLEOTIDE SEQUENCE [LARGE SCALE GENOMIC DNA]</scope>
    <source>
        <strain evidence="4 5">NCTC11155</strain>
    </source>
</reference>
<dbReference type="PANTHER" id="PTHR22901">
    <property type="entry name" value="SIALATE O-ACETYLESTERASE"/>
    <property type="match status" value="1"/>
</dbReference>
<accession>A0A380ZBD4</accession>
<name>A0A380ZBD4_9BACE</name>
<evidence type="ECO:0000313" key="4">
    <source>
        <dbReference type="EMBL" id="SUV43654.1"/>
    </source>
</evidence>
<evidence type="ECO:0000256" key="2">
    <source>
        <dbReference type="SAM" id="SignalP"/>
    </source>
</evidence>
<dbReference type="InterPro" id="IPR039329">
    <property type="entry name" value="SIAE"/>
</dbReference>
<keyword evidence="2" id="KW-0732">Signal</keyword>
<dbReference type="EMBL" id="UFSX01000002">
    <property type="protein sequence ID" value="SUV43654.1"/>
    <property type="molecule type" value="Genomic_DNA"/>
</dbReference>
<evidence type="ECO:0000313" key="5">
    <source>
        <dbReference type="Proteomes" id="UP000254424"/>
    </source>
</evidence>
<proteinExistence type="predicted"/>
<dbReference type="OrthoDB" id="9816001at2"/>